<feature type="region of interest" description="Disordered" evidence="4">
    <location>
        <begin position="147"/>
        <end position="167"/>
    </location>
</feature>
<dbReference type="PANTHER" id="PTHR43763:SF6">
    <property type="entry name" value="XAA-PRO AMINOPEPTIDASE 1"/>
    <property type="match status" value="1"/>
</dbReference>
<dbReference type="Pfam" id="PF16189">
    <property type="entry name" value="Creatinase_N_2"/>
    <property type="match status" value="1"/>
</dbReference>
<gene>
    <name evidence="8" type="ORF">AWR36_012815</name>
</gene>
<evidence type="ECO:0000259" key="5">
    <source>
        <dbReference type="Pfam" id="PF00557"/>
    </source>
</evidence>
<evidence type="ECO:0000259" key="7">
    <source>
        <dbReference type="Pfam" id="PF16188"/>
    </source>
</evidence>
<keyword evidence="9" id="KW-1185">Reference proteome</keyword>
<dbReference type="Gene3D" id="3.90.230.10">
    <property type="entry name" value="Creatinase/methionine aminopeptidase superfamily"/>
    <property type="match status" value="1"/>
</dbReference>
<evidence type="ECO:0000256" key="2">
    <source>
        <dbReference type="ARBA" id="ARBA00022723"/>
    </source>
</evidence>
<dbReference type="Pfam" id="PF01321">
    <property type="entry name" value="Creatinase_N"/>
    <property type="match status" value="1"/>
</dbReference>
<sequence length="592" mass="65510">MSRERLDALREELKRQGVQGFLVPRGDEYQNEYVPPSEERLAWLTGFTGSAGLAAMAGDHAALFVDGRYTIQAQQQIGDQPLEQQNLNPAAIAGWLCDNLKAGESLGFDPRLHTEPGLAALKKRLAERDICLQPLDSNPIDNIWSDRPAQPSGHARPHPETFTGEASAQKRLRIADLLDEKRADALWLANPEVCAWLFNIRGSDIPHLPVALSCAMLYRDGTATLYLDEAAASDALREHLGGDVSLVHDKAQLFAAARRQHVARIWVDPQLTNCWTLQQLRAMDLELILDRDPITGAKARKNAEELAGSRAAHERDGAALCEFLAELPEAVDGGIADDSFGELEAVALLRAKREAREGFTDDSFDSISGYGPNGAIVHYRVTPESSLPMKPEGIYLIDSGGQYPDGTTDVTRTVALGDFPEQARDHFTRVLKGHIAIATLRFPAGTCGEQIDAFARKALWDAGLDYAHGTGHGVGSFLSVHEGPQRIGKMHTSVALEPGMILSNEPGFYLTGQYGIRIENLIFVKESEQYPGFMEFEELTLAPIERKLIDKLLLTPMELEWLNDYHQRVRETLTPLVNERTRTWLQQATEKI</sequence>
<dbReference type="SUPFAM" id="SSF55920">
    <property type="entry name" value="Creatinase/aminopeptidase"/>
    <property type="match status" value="1"/>
</dbReference>
<name>A0ABX4HXM5_9GAMM</name>
<evidence type="ECO:0000256" key="3">
    <source>
        <dbReference type="ARBA" id="ARBA00022801"/>
    </source>
</evidence>
<feature type="domain" description="Peptidase M24 C-terminal" evidence="7">
    <location>
        <begin position="532"/>
        <end position="592"/>
    </location>
</feature>
<dbReference type="InterPro" id="IPR036005">
    <property type="entry name" value="Creatinase/aminopeptidase-like"/>
</dbReference>
<proteinExistence type="inferred from homology"/>
<dbReference type="GO" id="GO:0004177">
    <property type="term" value="F:aminopeptidase activity"/>
    <property type="evidence" value="ECO:0007669"/>
    <property type="project" value="UniProtKB-KW"/>
</dbReference>
<evidence type="ECO:0000313" key="9">
    <source>
        <dbReference type="Proteomes" id="UP000218427"/>
    </source>
</evidence>
<dbReference type="InterPro" id="IPR000994">
    <property type="entry name" value="Pept_M24"/>
</dbReference>
<evidence type="ECO:0000256" key="1">
    <source>
        <dbReference type="ARBA" id="ARBA00008766"/>
    </source>
</evidence>
<dbReference type="InterPro" id="IPR050422">
    <property type="entry name" value="X-Pro_aminopeptidase_P"/>
</dbReference>
<keyword evidence="3" id="KW-0378">Hydrolase</keyword>
<protein>
    <submittedName>
        <fullName evidence="8">Aminopeptidase P family protein</fullName>
    </submittedName>
</protein>
<dbReference type="EMBL" id="LRFG02000004">
    <property type="protein sequence ID" value="PCO04867.1"/>
    <property type="molecule type" value="Genomic_DNA"/>
</dbReference>
<accession>A0ABX4HXM5</accession>
<evidence type="ECO:0000259" key="6">
    <source>
        <dbReference type="Pfam" id="PF01321"/>
    </source>
</evidence>
<comment type="caution">
    <text evidence="8">The sequence shown here is derived from an EMBL/GenBank/DDBJ whole genome shotgun (WGS) entry which is preliminary data.</text>
</comment>
<keyword evidence="2" id="KW-0479">Metal-binding</keyword>
<dbReference type="CDD" id="cd01085">
    <property type="entry name" value="APP"/>
    <property type="match status" value="1"/>
</dbReference>
<feature type="domain" description="Creatinase N-terminal" evidence="6">
    <location>
        <begin position="5"/>
        <end position="127"/>
    </location>
</feature>
<evidence type="ECO:0000313" key="8">
    <source>
        <dbReference type="EMBL" id="PCO04867.1"/>
    </source>
</evidence>
<dbReference type="Proteomes" id="UP000218427">
    <property type="component" value="Unassembled WGS sequence"/>
</dbReference>
<dbReference type="InterPro" id="IPR000587">
    <property type="entry name" value="Creatinase_N"/>
</dbReference>
<organism evidence="8 9">
    <name type="scientific">Microbulbifer flavimaris</name>
    <dbReference type="NCBI Taxonomy" id="1781068"/>
    <lineage>
        <taxon>Bacteria</taxon>
        <taxon>Pseudomonadati</taxon>
        <taxon>Pseudomonadota</taxon>
        <taxon>Gammaproteobacteria</taxon>
        <taxon>Cellvibrionales</taxon>
        <taxon>Microbulbiferaceae</taxon>
        <taxon>Microbulbifer</taxon>
    </lineage>
</organism>
<evidence type="ECO:0000256" key="4">
    <source>
        <dbReference type="SAM" id="MobiDB-lite"/>
    </source>
</evidence>
<comment type="similarity">
    <text evidence="1">Belongs to the peptidase M24B family.</text>
</comment>
<dbReference type="PANTHER" id="PTHR43763">
    <property type="entry name" value="XAA-PRO AMINOPEPTIDASE 1"/>
    <property type="match status" value="1"/>
</dbReference>
<keyword evidence="8" id="KW-0031">Aminopeptidase</keyword>
<reference evidence="8" key="1">
    <citation type="submission" date="2017-08" db="EMBL/GenBank/DDBJ databases">
        <title>Microbulbifer marisrubri sp. nov., a halophilic alphaproteobacterium isolated from marine sediment of the Yellow Sea, China.</title>
        <authorList>
            <person name="Zhang G."/>
            <person name="Xiong Q."/>
        </authorList>
    </citation>
    <scope>NUCLEOTIDE SEQUENCE [LARGE SCALE GENOMIC DNA]</scope>
    <source>
        <strain evidence="8">WRN-8</strain>
    </source>
</reference>
<dbReference type="InterPro" id="IPR029149">
    <property type="entry name" value="Creatin/AminoP/Spt16_N"/>
</dbReference>
<dbReference type="InterPro" id="IPR033740">
    <property type="entry name" value="Pept_M24B"/>
</dbReference>
<dbReference type="SUPFAM" id="SSF53092">
    <property type="entry name" value="Creatinase/prolidase N-terminal domain"/>
    <property type="match status" value="1"/>
</dbReference>
<dbReference type="Pfam" id="PF00557">
    <property type="entry name" value="Peptidase_M24"/>
    <property type="match status" value="1"/>
</dbReference>
<dbReference type="Pfam" id="PF16188">
    <property type="entry name" value="Peptidase_M24_C"/>
    <property type="match status" value="1"/>
</dbReference>
<feature type="domain" description="Peptidase M24" evidence="5">
    <location>
        <begin position="310"/>
        <end position="526"/>
    </location>
</feature>
<keyword evidence="8" id="KW-0645">Protease</keyword>
<dbReference type="InterPro" id="IPR032416">
    <property type="entry name" value="Peptidase_M24_C"/>
</dbReference>
<dbReference type="Gene3D" id="3.40.350.10">
    <property type="entry name" value="Creatinase/prolidase N-terminal domain"/>
    <property type="match status" value="2"/>
</dbReference>
<dbReference type="RefSeq" id="WP_067085549.1">
    <property type="nucleotide sequence ID" value="NZ_LRFG02000004.1"/>
</dbReference>